<feature type="region of interest" description="Disordered" evidence="10">
    <location>
        <begin position="432"/>
        <end position="451"/>
    </location>
</feature>
<dbReference type="GO" id="GO:0007100">
    <property type="term" value="P:mitotic centrosome separation"/>
    <property type="evidence" value="ECO:0007669"/>
    <property type="project" value="TreeGrafter"/>
</dbReference>
<dbReference type="GO" id="GO:0007020">
    <property type="term" value="P:microtubule nucleation"/>
    <property type="evidence" value="ECO:0007669"/>
    <property type="project" value="TreeGrafter"/>
</dbReference>
<evidence type="ECO:0000256" key="10">
    <source>
        <dbReference type="SAM" id="MobiDB-lite"/>
    </source>
</evidence>
<feature type="region of interest" description="Disordered" evidence="10">
    <location>
        <begin position="300"/>
        <end position="322"/>
    </location>
</feature>
<keyword evidence="6" id="KW-0597">Phosphoprotein</keyword>
<evidence type="ECO:0000256" key="8">
    <source>
        <dbReference type="ARBA" id="ARBA00023054"/>
    </source>
</evidence>
<comment type="subcellular location">
    <subcellularLocation>
        <location evidence="2">Cytoplasm</location>
        <location evidence="2">Cytoskeleton</location>
        <location evidence="2">Microtubule organizing center</location>
        <location evidence="2">Centrosome</location>
    </subcellularLocation>
    <subcellularLocation>
        <location evidence="1">Cytoplasm</location>
        <location evidence="1">Cytoskeleton</location>
        <location evidence="1">Spindle</location>
    </subcellularLocation>
</comment>
<evidence type="ECO:0000256" key="5">
    <source>
        <dbReference type="ARBA" id="ARBA00022490"/>
    </source>
</evidence>
<dbReference type="GO" id="GO:0051642">
    <property type="term" value="P:centrosome localization"/>
    <property type="evidence" value="ECO:0007669"/>
    <property type="project" value="TreeGrafter"/>
</dbReference>
<evidence type="ECO:0000256" key="1">
    <source>
        <dbReference type="ARBA" id="ARBA00004186"/>
    </source>
</evidence>
<accession>A0AAV2KGK3</accession>
<evidence type="ECO:0000259" key="11">
    <source>
        <dbReference type="Pfam" id="PF04880"/>
    </source>
</evidence>
<evidence type="ECO:0000256" key="7">
    <source>
        <dbReference type="ARBA" id="ARBA00022701"/>
    </source>
</evidence>
<keyword evidence="4" id="KW-0813">Transport</keyword>
<feature type="domain" description="NUDE" evidence="11">
    <location>
        <begin position="250"/>
        <end position="416"/>
    </location>
</feature>
<dbReference type="GO" id="GO:0016477">
    <property type="term" value="P:cell migration"/>
    <property type="evidence" value="ECO:0007669"/>
    <property type="project" value="TreeGrafter"/>
</dbReference>
<dbReference type="InterPro" id="IPR033494">
    <property type="entry name" value="NUDE"/>
</dbReference>
<sequence>MQSFIDPKACVLFISAVMLQGKVAATSASAVKSESRRSRHRAVVHSLRLLLLGCTALPWRRPPSSSPVLRNRTYVRAHAQWSDAASGSRVGNFRNTGTHRFAQLRGSAHYRCCPDMDTEMIPKFSTKDEEVDYWKSQALKYKKCSQEAQDELLEFQEGSRELEAELEAQLGQAEHRLRDLQSENERLKNEVSNLKEKLEQQYAQSYKQISMLEDDLGQTRSIKEQLHKYVRELEQANDDLERAKRATIVSLEDFEGRLNQAIERNAFLESELDEKESLLVSVQRLKDEARDLRQELAVRERTTDRMSAPSSPTLDLDKSESAVQASLSLPATPVGKSAEQPFQPPKALSNGTTMLTPSARISALNIVGDLLRKVGALESKLAACRNFTKDQAARKNYENGSLINSNATKFSHSLHTTYFDKTNVNGLDPSPLTSLKASRAVSPPGMLPLSV</sequence>
<gene>
    <name evidence="12" type="ORF">KC01_LOCUS18051</name>
</gene>
<organism evidence="12 13">
    <name type="scientific">Knipowitschia caucasica</name>
    <name type="common">Caucasian dwarf goby</name>
    <name type="synonym">Pomatoschistus caucasicus</name>
    <dbReference type="NCBI Taxonomy" id="637954"/>
    <lineage>
        <taxon>Eukaryota</taxon>
        <taxon>Metazoa</taxon>
        <taxon>Chordata</taxon>
        <taxon>Craniata</taxon>
        <taxon>Vertebrata</taxon>
        <taxon>Euteleostomi</taxon>
        <taxon>Actinopterygii</taxon>
        <taxon>Neopterygii</taxon>
        <taxon>Teleostei</taxon>
        <taxon>Neoteleostei</taxon>
        <taxon>Acanthomorphata</taxon>
        <taxon>Gobiaria</taxon>
        <taxon>Gobiiformes</taxon>
        <taxon>Gobioidei</taxon>
        <taxon>Gobiidae</taxon>
        <taxon>Gobiinae</taxon>
        <taxon>Knipowitschia</taxon>
    </lineage>
</organism>
<evidence type="ECO:0000256" key="2">
    <source>
        <dbReference type="ARBA" id="ARBA00004300"/>
    </source>
</evidence>
<dbReference type="GO" id="GO:0005871">
    <property type="term" value="C:kinesin complex"/>
    <property type="evidence" value="ECO:0007669"/>
    <property type="project" value="TreeGrafter"/>
</dbReference>
<evidence type="ECO:0000313" key="12">
    <source>
        <dbReference type="EMBL" id="CAL1588216.1"/>
    </source>
</evidence>
<keyword evidence="9" id="KW-0206">Cytoskeleton</keyword>
<name>A0AAV2KGK3_KNICA</name>
<evidence type="ECO:0000313" key="13">
    <source>
        <dbReference type="Proteomes" id="UP001497482"/>
    </source>
</evidence>
<keyword evidence="8" id="KW-0175">Coiled coil</keyword>
<evidence type="ECO:0000256" key="9">
    <source>
        <dbReference type="ARBA" id="ARBA00023212"/>
    </source>
</evidence>
<dbReference type="EMBL" id="OZ035840">
    <property type="protein sequence ID" value="CAL1588216.1"/>
    <property type="molecule type" value="Genomic_DNA"/>
</dbReference>
<dbReference type="Gene3D" id="6.10.250.1080">
    <property type="match status" value="1"/>
</dbReference>
<dbReference type="AlphaFoldDB" id="A0AAV2KGK3"/>
<reference evidence="12 13" key="1">
    <citation type="submission" date="2024-04" db="EMBL/GenBank/DDBJ databases">
        <authorList>
            <person name="Waldvogel A.-M."/>
            <person name="Schoenle A."/>
        </authorList>
    </citation>
    <scope>NUCLEOTIDE SEQUENCE [LARGE SCALE GENOMIC DNA]</scope>
</reference>
<dbReference type="GO" id="GO:0000776">
    <property type="term" value="C:kinetochore"/>
    <property type="evidence" value="ECO:0007669"/>
    <property type="project" value="TreeGrafter"/>
</dbReference>
<dbReference type="InterPro" id="IPR006964">
    <property type="entry name" value="NUDE_dom"/>
</dbReference>
<dbReference type="GO" id="GO:0047496">
    <property type="term" value="P:vesicle transport along microtubule"/>
    <property type="evidence" value="ECO:0007669"/>
    <property type="project" value="TreeGrafter"/>
</dbReference>
<dbReference type="GO" id="GO:0005819">
    <property type="term" value="C:spindle"/>
    <property type="evidence" value="ECO:0007669"/>
    <property type="project" value="UniProtKB-SubCell"/>
</dbReference>
<evidence type="ECO:0000256" key="4">
    <source>
        <dbReference type="ARBA" id="ARBA00022448"/>
    </source>
</evidence>
<dbReference type="Pfam" id="PF04880">
    <property type="entry name" value="NUDE_C"/>
    <property type="match status" value="1"/>
</dbReference>
<evidence type="ECO:0000256" key="6">
    <source>
        <dbReference type="ARBA" id="ARBA00022553"/>
    </source>
</evidence>
<proteinExistence type="inferred from homology"/>
<protein>
    <recommendedName>
        <fullName evidence="11">NUDE domain-containing protein</fullName>
    </recommendedName>
</protein>
<dbReference type="PANTHER" id="PTHR10921">
    <property type="entry name" value="NUCLEAR DISTRIBUTION PROTEIN NUDE HOMOLOG 1"/>
    <property type="match status" value="1"/>
</dbReference>
<evidence type="ECO:0000256" key="3">
    <source>
        <dbReference type="ARBA" id="ARBA00007429"/>
    </source>
</evidence>
<dbReference type="GO" id="GO:0005874">
    <property type="term" value="C:microtubule"/>
    <property type="evidence" value="ECO:0007669"/>
    <property type="project" value="UniProtKB-KW"/>
</dbReference>
<keyword evidence="13" id="KW-1185">Reference proteome</keyword>
<dbReference type="GO" id="GO:0000132">
    <property type="term" value="P:establishment of mitotic spindle orientation"/>
    <property type="evidence" value="ECO:0007669"/>
    <property type="project" value="TreeGrafter"/>
</dbReference>
<dbReference type="GO" id="GO:0008017">
    <property type="term" value="F:microtubule binding"/>
    <property type="evidence" value="ECO:0007669"/>
    <property type="project" value="InterPro"/>
</dbReference>
<dbReference type="GO" id="GO:0005813">
    <property type="term" value="C:centrosome"/>
    <property type="evidence" value="ECO:0007669"/>
    <property type="project" value="UniProtKB-SubCell"/>
</dbReference>
<dbReference type="Proteomes" id="UP001497482">
    <property type="component" value="Chromosome 18"/>
</dbReference>
<dbReference type="PANTHER" id="PTHR10921:SF0">
    <property type="entry name" value="NUCLEAR DISTRIBUTION PROTEIN NUDE-LIKE 1"/>
    <property type="match status" value="1"/>
</dbReference>
<dbReference type="GO" id="GO:0007059">
    <property type="term" value="P:chromosome segregation"/>
    <property type="evidence" value="ECO:0007669"/>
    <property type="project" value="TreeGrafter"/>
</dbReference>
<keyword evidence="7" id="KW-0493">Microtubule</keyword>
<dbReference type="GO" id="GO:0010975">
    <property type="term" value="P:regulation of neuron projection development"/>
    <property type="evidence" value="ECO:0007669"/>
    <property type="project" value="TreeGrafter"/>
</dbReference>
<keyword evidence="5" id="KW-0963">Cytoplasm</keyword>
<comment type="similarity">
    <text evidence="3">Belongs to the nudE family.</text>
</comment>